<evidence type="ECO:0000313" key="1">
    <source>
        <dbReference type="EMBL" id="QEA42590.1"/>
    </source>
</evidence>
<dbReference type="SUPFAM" id="SSF55729">
    <property type="entry name" value="Acyl-CoA N-acyltransferases (Nat)"/>
    <property type="match status" value="1"/>
</dbReference>
<accession>A0A5B8T628</accession>
<dbReference type="Proteomes" id="UP000321296">
    <property type="component" value="Chromosome"/>
</dbReference>
<gene>
    <name evidence="1" type="ORF">FGL85_08825</name>
</gene>
<proteinExistence type="predicted"/>
<protein>
    <submittedName>
        <fullName evidence="1">Riboflavin biosynthesis protein RibT</fullName>
    </submittedName>
</protein>
<name>A0A5B8T628_LEUPS</name>
<dbReference type="EMBL" id="CP042383">
    <property type="protein sequence ID" value="QEA42590.1"/>
    <property type="molecule type" value="Genomic_DNA"/>
</dbReference>
<evidence type="ECO:0000313" key="2">
    <source>
        <dbReference type="Proteomes" id="UP000321296"/>
    </source>
</evidence>
<reference evidence="1 2" key="1">
    <citation type="submission" date="2019-06" db="EMBL/GenBank/DDBJ databases">
        <title>Genome analyses of bacteria isolated from kimchi.</title>
        <authorList>
            <person name="Lee S."/>
            <person name="Ahn S."/>
            <person name="Roh S."/>
        </authorList>
    </citation>
    <scope>NUCLEOTIDE SEQUENCE [LARGE SCALE GENOMIC DNA]</scope>
    <source>
        <strain evidence="1 2">CBA3630</strain>
    </source>
</reference>
<dbReference type="KEGG" id="lpse:FGL85_08825"/>
<dbReference type="AlphaFoldDB" id="A0A5B8T628"/>
<dbReference type="InterPro" id="IPR016181">
    <property type="entry name" value="Acyl_CoA_acyltransferase"/>
</dbReference>
<sequence>MMIILARQQNEKTVMGILSLLPGLREIPHLKAEIAWYHNSDTRELYIWQAESQGQVQGVLGVEIYDDEITIIRHVAVSPESRSVKNYFAMLSDYQSQHPDVFLMGTLDNQKLINKWRKSVSKTTA</sequence>
<organism evidence="1 2">
    <name type="scientific">Leuconostoc pseudomesenteroides</name>
    <dbReference type="NCBI Taxonomy" id="33968"/>
    <lineage>
        <taxon>Bacteria</taxon>
        <taxon>Bacillati</taxon>
        <taxon>Bacillota</taxon>
        <taxon>Bacilli</taxon>
        <taxon>Lactobacillales</taxon>
        <taxon>Lactobacillaceae</taxon>
        <taxon>Leuconostoc</taxon>
    </lineage>
</organism>